<comment type="caution">
    <text evidence="18">The sequence shown here is derived from an EMBL/GenBank/DDBJ whole genome shotgun (WGS) entry which is preliminary data.</text>
</comment>
<comment type="subcellular location">
    <subcellularLocation>
        <location evidence="2">Secreted</location>
    </subcellularLocation>
</comment>
<proteinExistence type="inferred from homology"/>
<dbReference type="PROSITE" id="PS00562">
    <property type="entry name" value="CBM1_1"/>
    <property type="match status" value="1"/>
</dbReference>
<dbReference type="Pfam" id="PF00734">
    <property type="entry name" value="CBM_1"/>
    <property type="match status" value="1"/>
</dbReference>
<evidence type="ECO:0000256" key="14">
    <source>
        <dbReference type="ARBA" id="ARBA00045077"/>
    </source>
</evidence>
<sequence>MKLTLASSVTVLALAGNVSAHYIFQQLTVGSTQYPVFQYIRRNSNFNHPVTDLASNDLRCNVGATGAGTDTVAVRAGDQITFTLDTAVYHQGPISVYMSRAPGTAAAYAGDGGWFKIKDFGPTFSGGSATWPLSLSYTFNLPTCIANGEYLLRIQNLGIHNPWPAGIPQFYISCAQISVSGGGSVNPANTVLIPGAFKETDPGYTANIYSGLTSYTVPGPAVCAALWGQCGGQGWSGPTCCSTGTCKATNAFYSQCVNS</sequence>
<evidence type="ECO:0000259" key="17">
    <source>
        <dbReference type="PROSITE" id="PS51164"/>
    </source>
</evidence>
<evidence type="ECO:0000256" key="13">
    <source>
        <dbReference type="ARBA" id="ARBA00044502"/>
    </source>
</evidence>
<dbReference type="Proteomes" id="UP000813385">
    <property type="component" value="Unassembled WGS sequence"/>
</dbReference>
<dbReference type="AlphaFoldDB" id="A0A8K0TFK0"/>
<keyword evidence="7" id="KW-0560">Oxidoreductase</keyword>
<evidence type="ECO:0000256" key="6">
    <source>
        <dbReference type="ARBA" id="ARBA00023001"/>
    </source>
</evidence>
<evidence type="ECO:0000313" key="18">
    <source>
        <dbReference type="EMBL" id="KAH7361832.1"/>
    </source>
</evidence>
<evidence type="ECO:0000256" key="12">
    <source>
        <dbReference type="ARBA" id="ARBA00023326"/>
    </source>
</evidence>
<keyword evidence="19" id="KW-1185">Reference proteome</keyword>
<evidence type="ECO:0000256" key="9">
    <source>
        <dbReference type="ARBA" id="ARBA00023033"/>
    </source>
</evidence>
<dbReference type="InterPro" id="IPR005103">
    <property type="entry name" value="AA9_LPMO"/>
</dbReference>
<dbReference type="GO" id="GO:0046872">
    <property type="term" value="F:metal ion binding"/>
    <property type="evidence" value="ECO:0007669"/>
    <property type="project" value="UniProtKB-KW"/>
</dbReference>
<feature type="signal peptide" evidence="16">
    <location>
        <begin position="1"/>
        <end position="20"/>
    </location>
</feature>
<gene>
    <name evidence="18" type="ORF">B0T11DRAFT_351730</name>
</gene>
<keyword evidence="6" id="KW-0136">Cellulose degradation</keyword>
<protein>
    <recommendedName>
        <fullName evidence="15">lytic cellulose monooxygenase (C4-dehydrogenating)</fullName>
        <ecNumber evidence="15">1.14.99.56</ecNumber>
    </recommendedName>
</protein>
<comment type="similarity">
    <text evidence="13">Belongs to the polysaccharide monooxygenase AA9 family.</text>
</comment>
<keyword evidence="9" id="KW-0503">Monooxygenase</keyword>
<reference evidence="18" key="1">
    <citation type="journal article" date="2021" name="Nat. Commun.">
        <title>Genetic determinants of endophytism in the Arabidopsis root mycobiome.</title>
        <authorList>
            <person name="Mesny F."/>
            <person name="Miyauchi S."/>
            <person name="Thiergart T."/>
            <person name="Pickel B."/>
            <person name="Atanasova L."/>
            <person name="Karlsson M."/>
            <person name="Huettel B."/>
            <person name="Barry K.W."/>
            <person name="Haridas S."/>
            <person name="Chen C."/>
            <person name="Bauer D."/>
            <person name="Andreopoulos W."/>
            <person name="Pangilinan J."/>
            <person name="LaButti K."/>
            <person name="Riley R."/>
            <person name="Lipzen A."/>
            <person name="Clum A."/>
            <person name="Drula E."/>
            <person name="Henrissat B."/>
            <person name="Kohler A."/>
            <person name="Grigoriev I.V."/>
            <person name="Martin F.M."/>
            <person name="Hacquard S."/>
        </authorList>
    </citation>
    <scope>NUCLEOTIDE SEQUENCE</scope>
    <source>
        <strain evidence="18">MPI-CAGE-AT-0016</strain>
    </source>
</reference>
<feature type="domain" description="CBM1" evidence="17">
    <location>
        <begin position="222"/>
        <end position="257"/>
    </location>
</feature>
<evidence type="ECO:0000256" key="8">
    <source>
        <dbReference type="ARBA" id="ARBA00023008"/>
    </source>
</evidence>
<dbReference type="PANTHER" id="PTHR33353:SF11">
    <property type="entry name" value="GLYCOSYLHYDROLASE FAMILY 61-7 PROTEIN"/>
    <property type="match status" value="1"/>
</dbReference>
<feature type="chain" id="PRO_5035463226" description="lytic cellulose monooxygenase (C4-dehydrogenating)" evidence="16">
    <location>
        <begin position="21"/>
        <end position="259"/>
    </location>
</feature>
<keyword evidence="8" id="KW-0186">Copper</keyword>
<dbReference type="EC" id="1.14.99.56" evidence="15"/>
<dbReference type="SUPFAM" id="SSF57180">
    <property type="entry name" value="Cellulose-binding domain"/>
    <property type="match status" value="1"/>
</dbReference>
<keyword evidence="12" id="KW-0624">Polysaccharide degradation</keyword>
<evidence type="ECO:0000256" key="1">
    <source>
        <dbReference type="ARBA" id="ARBA00001973"/>
    </source>
</evidence>
<keyword evidence="11" id="KW-0119">Carbohydrate metabolism</keyword>
<evidence type="ECO:0000313" key="19">
    <source>
        <dbReference type="Proteomes" id="UP000813385"/>
    </source>
</evidence>
<evidence type="ECO:0000256" key="11">
    <source>
        <dbReference type="ARBA" id="ARBA00023277"/>
    </source>
</evidence>
<evidence type="ECO:0000256" key="10">
    <source>
        <dbReference type="ARBA" id="ARBA00023157"/>
    </source>
</evidence>
<dbReference type="GO" id="GO:0030248">
    <property type="term" value="F:cellulose binding"/>
    <property type="evidence" value="ECO:0007669"/>
    <property type="project" value="InterPro"/>
</dbReference>
<evidence type="ECO:0000256" key="15">
    <source>
        <dbReference type="ARBA" id="ARBA00047174"/>
    </source>
</evidence>
<comment type="cofactor">
    <cofactor evidence="1">
        <name>Cu(2+)</name>
        <dbReference type="ChEBI" id="CHEBI:29036"/>
    </cofactor>
</comment>
<dbReference type="EMBL" id="JAGPXD010000003">
    <property type="protein sequence ID" value="KAH7361832.1"/>
    <property type="molecule type" value="Genomic_DNA"/>
</dbReference>
<dbReference type="GO" id="GO:0016787">
    <property type="term" value="F:hydrolase activity"/>
    <property type="evidence" value="ECO:0007669"/>
    <property type="project" value="UniProtKB-KW"/>
</dbReference>
<keyword evidence="3" id="KW-0964">Secreted</keyword>
<evidence type="ECO:0000256" key="16">
    <source>
        <dbReference type="SAM" id="SignalP"/>
    </source>
</evidence>
<dbReference type="CDD" id="cd21175">
    <property type="entry name" value="LPMO_AA9"/>
    <property type="match status" value="1"/>
</dbReference>
<evidence type="ECO:0000256" key="5">
    <source>
        <dbReference type="ARBA" id="ARBA00022729"/>
    </source>
</evidence>
<evidence type="ECO:0000256" key="2">
    <source>
        <dbReference type="ARBA" id="ARBA00004613"/>
    </source>
</evidence>
<evidence type="ECO:0000256" key="7">
    <source>
        <dbReference type="ARBA" id="ARBA00023002"/>
    </source>
</evidence>
<comment type="catalytic activity">
    <reaction evidence="14">
        <text>[(1-&gt;4)-beta-D-glucosyl]n+m + reduced acceptor + O2 = 4-dehydro-beta-D-glucosyl-[(1-&gt;4)-beta-D-glucosyl]n-1 + [(1-&gt;4)-beta-D-glucosyl]m + acceptor + H2O.</text>
        <dbReference type="EC" id="1.14.99.56"/>
    </reaction>
</comment>
<dbReference type="SMART" id="SM00236">
    <property type="entry name" value="fCBD"/>
    <property type="match status" value="1"/>
</dbReference>
<evidence type="ECO:0000256" key="4">
    <source>
        <dbReference type="ARBA" id="ARBA00022723"/>
    </source>
</evidence>
<dbReference type="InterPro" id="IPR000254">
    <property type="entry name" value="CBD"/>
</dbReference>
<evidence type="ECO:0000256" key="3">
    <source>
        <dbReference type="ARBA" id="ARBA00022525"/>
    </source>
</evidence>
<keyword evidence="5 16" id="KW-0732">Signal</keyword>
<dbReference type="GO" id="GO:0030245">
    <property type="term" value="P:cellulose catabolic process"/>
    <property type="evidence" value="ECO:0007669"/>
    <property type="project" value="UniProtKB-KW"/>
</dbReference>
<keyword evidence="4" id="KW-0479">Metal-binding</keyword>
<dbReference type="PROSITE" id="PS51164">
    <property type="entry name" value="CBM1_2"/>
    <property type="match status" value="1"/>
</dbReference>
<keyword evidence="10" id="KW-1015">Disulfide bond</keyword>
<name>A0A8K0TFK0_9PEZI</name>
<dbReference type="InterPro" id="IPR035971">
    <property type="entry name" value="CBD_sf"/>
</dbReference>
<accession>A0A8K0TFK0</accession>
<dbReference type="GO" id="GO:0004497">
    <property type="term" value="F:monooxygenase activity"/>
    <property type="evidence" value="ECO:0007669"/>
    <property type="project" value="UniProtKB-KW"/>
</dbReference>
<dbReference type="Gene3D" id="2.70.50.70">
    <property type="match status" value="1"/>
</dbReference>
<dbReference type="Pfam" id="PF03443">
    <property type="entry name" value="AA9"/>
    <property type="match status" value="1"/>
</dbReference>
<dbReference type="OrthoDB" id="6038816at2759"/>
<dbReference type="InterPro" id="IPR049892">
    <property type="entry name" value="AA9"/>
</dbReference>
<organism evidence="18 19">
    <name type="scientific">Plectosphaerella cucumerina</name>
    <dbReference type="NCBI Taxonomy" id="40658"/>
    <lineage>
        <taxon>Eukaryota</taxon>
        <taxon>Fungi</taxon>
        <taxon>Dikarya</taxon>
        <taxon>Ascomycota</taxon>
        <taxon>Pezizomycotina</taxon>
        <taxon>Sordariomycetes</taxon>
        <taxon>Hypocreomycetidae</taxon>
        <taxon>Glomerellales</taxon>
        <taxon>Plectosphaerellaceae</taxon>
        <taxon>Plectosphaerella</taxon>
    </lineage>
</organism>
<keyword evidence="18" id="KW-0378">Hydrolase</keyword>
<dbReference type="GO" id="GO:0005576">
    <property type="term" value="C:extracellular region"/>
    <property type="evidence" value="ECO:0007669"/>
    <property type="project" value="UniProtKB-SubCell"/>
</dbReference>
<dbReference type="PANTHER" id="PTHR33353">
    <property type="entry name" value="PUTATIVE (AFU_ORTHOLOGUE AFUA_1G12560)-RELATED"/>
    <property type="match status" value="1"/>
</dbReference>